<evidence type="ECO:0000313" key="7">
    <source>
        <dbReference type="Proteomes" id="UP000260457"/>
    </source>
</evidence>
<evidence type="ECO:0000313" key="6">
    <source>
        <dbReference type="Proteomes" id="UP000220106"/>
    </source>
</evidence>
<dbReference type="GO" id="GO:0036373">
    <property type="term" value="F:L-fucose mutarotase activity"/>
    <property type="evidence" value="ECO:0007669"/>
    <property type="project" value="UniProtKB-EC"/>
</dbReference>
<evidence type="ECO:0000256" key="3">
    <source>
        <dbReference type="ARBA" id="ARBA00036324"/>
    </source>
</evidence>
<accession>A0AAX0S5C4</accession>
<dbReference type="InterPro" id="IPR023750">
    <property type="entry name" value="RbsD-like_sf"/>
</dbReference>
<dbReference type="GO" id="GO:0062193">
    <property type="term" value="F:D-ribose pyranase activity"/>
    <property type="evidence" value="ECO:0007669"/>
    <property type="project" value="UniProtKB-EC"/>
</dbReference>
<protein>
    <submittedName>
        <fullName evidence="5">Fucose isomerase</fullName>
    </submittedName>
</protein>
<dbReference type="GO" id="GO:0006004">
    <property type="term" value="P:fucose metabolic process"/>
    <property type="evidence" value="ECO:0007669"/>
    <property type="project" value="TreeGrafter"/>
</dbReference>
<dbReference type="PANTHER" id="PTHR31690">
    <property type="entry name" value="FUCOSE MUTAROTASE"/>
    <property type="match status" value="1"/>
</dbReference>
<keyword evidence="7" id="KW-1185">Reference proteome</keyword>
<dbReference type="InterPro" id="IPR050443">
    <property type="entry name" value="RbsD/FucU_mutarotase"/>
</dbReference>
<dbReference type="RefSeq" id="WP_098175533.1">
    <property type="nucleotide sequence ID" value="NZ_CP030926.1"/>
</dbReference>
<dbReference type="EMBL" id="NUEQ01000014">
    <property type="protein sequence ID" value="PEJ34167.1"/>
    <property type="molecule type" value="Genomic_DNA"/>
</dbReference>
<organism evidence="5 6">
    <name type="scientific">Peribacillus butanolivorans</name>
    <dbReference type="NCBI Taxonomy" id="421767"/>
    <lineage>
        <taxon>Bacteria</taxon>
        <taxon>Bacillati</taxon>
        <taxon>Bacillota</taxon>
        <taxon>Bacilli</taxon>
        <taxon>Bacillales</taxon>
        <taxon>Bacillaceae</taxon>
        <taxon>Peribacillus</taxon>
    </lineage>
</organism>
<dbReference type="Proteomes" id="UP000260457">
    <property type="component" value="Chromosome"/>
</dbReference>
<dbReference type="SUPFAM" id="SSF102546">
    <property type="entry name" value="RbsD-like"/>
    <property type="match status" value="1"/>
</dbReference>
<proteinExistence type="predicted"/>
<dbReference type="GO" id="GO:0042806">
    <property type="term" value="F:fucose binding"/>
    <property type="evidence" value="ECO:0007669"/>
    <property type="project" value="TreeGrafter"/>
</dbReference>
<name>A0AAX0S5C4_9BACI</name>
<dbReference type="Pfam" id="PF05025">
    <property type="entry name" value="RbsD_FucU"/>
    <property type="match status" value="1"/>
</dbReference>
<dbReference type="KEGG" id="pbut:DTO10_06795"/>
<evidence type="ECO:0000256" key="1">
    <source>
        <dbReference type="ARBA" id="ARBA00000223"/>
    </source>
</evidence>
<dbReference type="PANTHER" id="PTHR31690:SF4">
    <property type="entry name" value="FUCOSE MUTAROTASE"/>
    <property type="match status" value="1"/>
</dbReference>
<gene>
    <name evidence="5" type="ORF">CN689_08460</name>
    <name evidence="4" type="ORF">DTO10_06795</name>
</gene>
<evidence type="ECO:0000256" key="2">
    <source>
        <dbReference type="ARBA" id="ARBA00023235"/>
    </source>
</evidence>
<dbReference type="Gene3D" id="3.40.1650.10">
    <property type="entry name" value="RbsD-like domain"/>
    <property type="match status" value="1"/>
</dbReference>
<dbReference type="AlphaFoldDB" id="A0AAX0S5C4"/>
<dbReference type="EMBL" id="CP030926">
    <property type="protein sequence ID" value="AXN38165.1"/>
    <property type="molecule type" value="Genomic_DNA"/>
</dbReference>
<reference evidence="5 6" key="1">
    <citation type="submission" date="2017-09" db="EMBL/GenBank/DDBJ databases">
        <title>Large-scale bioinformatics analysis of Bacillus genomes uncovers conserved roles of natural products in bacterial physiology.</title>
        <authorList>
            <consortium name="Agbiome Team Llc"/>
            <person name="Bleich R.M."/>
            <person name="Kirk G.J."/>
            <person name="Santa Maria K.C."/>
            <person name="Allen S.E."/>
            <person name="Farag S."/>
            <person name="Shank E.A."/>
            <person name="Bowers A."/>
        </authorList>
    </citation>
    <scope>NUCLEOTIDE SEQUENCE [LARGE SCALE GENOMIC DNA]</scope>
    <source>
        <strain evidence="5 6">AFS003229</strain>
    </source>
</reference>
<reference evidence="4 7" key="2">
    <citation type="submission" date="2018-07" db="EMBL/GenBank/DDBJ databases">
        <title>The molecular basis for the intramolecular migration of carboxyl group in the catabolism of para-hydroxybenzoate via gentisate.</title>
        <authorList>
            <person name="Zhao H."/>
            <person name="Xu Y."/>
            <person name="Lin S."/>
            <person name="Spain J.C."/>
            <person name="Zhou N.-Y."/>
        </authorList>
    </citation>
    <scope>NUCLEOTIDE SEQUENCE [LARGE SCALE GENOMIC DNA]</scope>
    <source>
        <strain evidence="4 7">PHB-7a</strain>
    </source>
</reference>
<dbReference type="Proteomes" id="UP000220106">
    <property type="component" value="Unassembled WGS sequence"/>
</dbReference>
<comment type="catalytic activity">
    <reaction evidence="3">
        <text>alpha-L-fucose = beta-L-fucose</text>
        <dbReference type="Rhea" id="RHEA:25580"/>
        <dbReference type="ChEBI" id="CHEBI:42548"/>
        <dbReference type="ChEBI" id="CHEBI:42589"/>
        <dbReference type="EC" id="5.1.3.29"/>
    </reaction>
</comment>
<comment type="catalytic activity">
    <reaction evidence="1">
        <text>beta-D-ribopyranose = beta-D-ribofuranose</text>
        <dbReference type="Rhea" id="RHEA:25432"/>
        <dbReference type="ChEBI" id="CHEBI:27476"/>
        <dbReference type="ChEBI" id="CHEBI:47002"/>
        <dbReference type="EC" id="5.4.99.62"/>
    </reaction>
</comment>
<dbReference type="InterPro" id="IPR007721">
    <property type="entry name" value="RbsD_FucU"/>
</dbReference>
<keyword evidence="2 5" id="KW-0413">Isomerase</keyword>
<evidence type="ECO:0000313" key="5">
    <source>
        <dbReference type="EMBL" id="PEJ34167.1"/>
    </source>
</evidence>
<evidence type="ECO:0000313" key="4">
    <source>
        <dbReference type="EMBL" id="AXN38165.1"/>
    </source>
</evidence>
<sequence>MLKGIPPIISPELMKVMMEMGHGDEIVLADGNYPAASHSNRIINGHGHGVADFLRAILEFFPLDTYVTFPVMLMNPVQGDEKNPVIWQTYEDIIKKTSDFPVQIEKIERMDFYERSKAAYAIIATSERAQYANLILKKGVL</sequence>